<reference evidence="2 3" key="1">
    <citation type="submission" date="2017-02" db="EMBL/GenBank/DDBJ databases">
        <authorList>
            <person name="Peterson S.W."/>
        </authorList>
    </citation>
    <scope>NUCLEOTIDE SEQUENCE [LARGE SCALE GENOMIC DNA]</scope>
    <source>
        <strain evidence="2 3">VKM Ac-2059</strain>
    </source>
</reference>
<proteinExistence type="predicted"/>
<name>A0A1T5IRB8_9MICO</name>
<dbReference type="STRING" id="123320.SAMN06309945_0774"/>
<protein>
    <submittedName>
        <fullName evidence="2">Uncharacterized protein</fullName>
    </submittedName>
</protein>
<dbReference type="RefSeq" id="WP_143785315.1">
    <property type="nucleotide sequence ID" value="NZ_FUZP01000001.1"/>
</dbReference>
<dbReference type="AlphaFoldDB" id="A0A1T5IRB8"/>
<dbReference type="EMBL" id="FUZP01000001">
    <property type="protein sequence ID" value="SKC41727.1"/>
    <property type="molecule type" value="Genomic_DNA"/>
</dbReference>
<keyword evidence="3" id="KW-1185">Reference proteome</keyword>
<accession>A0A1T5IRB8</accession>
<feature type="transmembrane region" description="Helical" evidence="1">
    <location>
        <begin position="32"/>
        <end position="54"/>
    </location>
</feature>
<keyword evidence="1" id="KW-0812">Transmembrane</keyword>
<evidence type="ECO:0000313" key="3">
    <source>
        <dbReference type="Proteomes" id="UP000190857"/>
    </source>
</evidence>
<keyword evidence="1" id="KW-1133">Transmembrane helix</keyword>
<organism evidence="2 3">
    <name type="scientific">Okibacterium fritillariae</name>
    <dbReference type="NCBI Taxonomy" id="123320"/>
    <lineage>
        <taxon>Bacteria</taxon>
        <taxon>Bacillati</taxon>
        <taxon>Actinomycetota</taxon>
        <taxon>Actinomycetes</taxon>
        <taxon>Micrococcales</taxon>
        <taxon>Microbacteriaceae</taxon>
        <taxon>Okibacterium</taxon>
    </lineage>
</organism>
<keyword evidence="1" id="KW-0472">Membrane</keyword>
<gene>
    <name evidence="2" type="ORF">SAMN06309945_0774</name>
</gene>
<sequence>MSRRFLFWGVYIALLVLAQVLAARFAAQADWLVAFLLTALFLSATPAAARAVGVDDPWGDNKRK</sequence>
<dbReference type="Proteomes" id="UP000190857">
    <property type="component" value="Unassembled WGS sequence"/>
</dbReference>
<evidence type="ECO:0000313" key="2">
    <source>
        <dbReference type="EMBL" id="SKC41727.1"/>
    </source>
</evidence>
<evidence type="ECO:0000256" key="1">
    <source>
        <dbReference type="SAM" id="Phobius"/>
    </source>
</evidence>